<feature type="binding site" evidence="14">
    <location>
        <position position="37"/>
    </location>
    <ligand>
        <name>ATP</name>
        <dbReference type="ChEBI" id="CHEBI:30616"/>
    </ligand>
</feature>
<dbReference type="Gene3D" id="2.30.30.280">
    <property type="entry name" value="Adenine nucleotide alpha hydrolases-like domains"/>
    <property type="match status" value="1"/>
</dbReference>
<evidence type="ECO:0000313" key="18">
    <source>
        <dbReference type="Proteomes" id="UP000297890"/>
    </source>
</evidence>
<evidence type="ECO:0000256" key="12">
    <source>
        <dbReference type="ARBA" id="ARBA00023157"/>
    </source>
</evidence>
<reference evidence="17 18" key="1">
    <citation type="journal article" date="2019" name="ISME J.">
        <title>Candidatus Macondimonas diazotrophica, a novel gammaproteobacterial genus dominating crude-oil-contaminated coastal sediments.</title>
        <authorList>
            <person name="Karthikeyan S."/>
            <person name="Konstantinidis K."/>
        </authorList>
    </citation>
    <scope>NUCLEOTIDE SEQUENCE [LARGE SCALE GENOMIC DNA]</scope>
    <source>
        <strain evidence="17 18">KTK01</strain>
    </source>
</reference>
<keyword evidence="11 14" id="KW-0694">RNA-binding</keyword>
<feature type="binding site" evidence="14">
    <location>
        <position position="124"/>
    </location>
    <ligand>
        <name>ATP</name>
        <dbReference type="ChEBI" id="CHEBI:30616"/>
    </ligand>
</feature>
<dbReference type="GO" id="GO:0005524">
    <property type="term" value="F:ATP binding"/>
    <property type="evidence" value="ECO:0007669"/>
    <property type="project" value="UniProtKB-KW"/>
</dbReference>
<sequence length="373" mass="42088">MVPERPLVIVGLSGGVDSSVAALRLLEAGYHVEGLFMFNWEDPQSDCDAARDYQDARSVCEELDIPLHRVSFAAEYRAQVFQYFLDEYAAGRTPNPDILCNREIKFRHFLHHARRLGADWIATGHYARVMHTATGARLLTAADRDKDQTYFLHAIDPEALACTLFPLGELTKPEVRRIAEDAGFRTARKKDSTGICFIGERDFNAFLTRYLPTQPGIMVDPDGRELGTHQGLMFYTLGQRKGLGLGGSRTGTDSPWYVLDKDLACNRLIVGQNRDHPRLLSTTLWTERPHWLVPDPTPERLNLQAKVRYRQKAQGCRIRPENGGLRVDFDHPQWAVTPGQSVVFYAQEQCLGGAVIRDRRSLDHAVPLMESDA</sequence>
<keyword evidence="12" id="KW-1015">Disulfide bond</keyword>
<gene>
    <name evidence="14 17" type="primary">mnmA</name>
    <name evidence="17" type="ORF">E4680_07260</name>
</gene>
<evidence type="ECO:0000256" key="1">
    <source>
        <dbReference type="ARBA" id="ARBA00004496"/>
    </source>
</evidence>
<feature type="region of interest" description="Interaction with tRNA" evidence="14">
    <location>
        <begin position="146"/>
        <end position="148"/>
    </location>
</feature>
<evidence type="ECO:0000259" key="16">
    <source>
        <dbReference type="Pfam" id="PF20259"/>
    </source>
</evidence>
<comment type="caution">
    <text evidence="17">The sequence shown here is derived from an EMBL/GenBank/DDBJ whole genome shotgun (WGS) entry which is preliminary data.</text>
</comment>
<evidence type="ECO:0000256" key="11">
    <source>
        <dbReference type="ARBA" id="ARBA00022884"/>
    </source>
</evidence>
<dbReference type="NCBIfam" id="TIGR00420">
    <property type="entry name" value="trmU"/>
    <property type="match status" value="1"/>
</dbReference>
<dbReference type="PANTHER" id="PTHR11933:SF5">
    <property type="entry name" value="MITOCHONDRIAL TRNA-SPECIFIC 2-THIOURIDYLASE 1"/>
    <property type="match status" value="1"/>
</dbReference>
<comment type="similarity">
    <text evidence="2 14">Belongs to the MnmA/TRMU family.</text>
</comment>
<feature type="domain" description="tRNA-specific 2-thiouridylase MnmA-like central" evidence="16">
    <location>
        <begin position="205"/>
        <end position="272"/>
    </location>
</feature>
<dbReference type="InterPro" id="IPR004506">
    <property type="entry name" value="MnmA-like"/>
</dbReference>
<evidence type="ECO:0000256" key="7">
    <source>
        <dbReference type="ARBA" id="ARBA00022679"/>
    </source>
</evidence>
<feature type="active site" description="Cysteine persulfide intermediate" evidence="14">
    <location>
        <position position="196"/>
    </location>
</feature>
<keyword evidence="8 14" id="KW-0819">tRNA processing</keyword>
<keyword evidence="10 14" id="KW-0067">ATP-binding</keyword>
<dbReference type="OrthoDB" id="9800696at2"/>
<keyword evidence="9 14" id="KW-0547">Nucleotide-binding</keyword>
<dbReference type="SUPFAM" id="SSF52402">
    <property type="entry name" value="Adenine nucleotide alpha hydrolases-like"/>
    <property type="match status" value="1"/>
</dbReference>
<dbReference type="FunFam" id="2.30.30.280:FF:000001">
    <property type="entry name" value="tRNA-specific 2-thiouridylase MnmA"/>
    <property type="match status" value="1"/>
</dbReference>
<feature type="site" description="Interaction with tRNA" evidence="14">
    <location>
        <position position="125"/>
    </location>
</feature>
<comment type="catalytic activity">
    <reaction evidence="13 14">
        <text>S-sulfanyl-L-cysteinyl-[protein] + uridine(34) in tRNA + AH2 + ATP = 2-thiouridine(34) in tRNA + L-cysteinyl-[protein] + A + AMP + diphosphate + H(+)</text>
        <dbReference type="Rhea" id="RHEA:47032"/>
        <dbReference type="Rhea" id="RHEA-COMP:10131"/>
        <dbReference type="Rhea" id="RHEA-COMP:11726"/>
        <dbReference type="Rhea" id="RHEA-COMP:11727"/>
        <dbReference type="Rhea" id="RHEA-COMP:11728"/>
        <dbReference type="ChEBI" id="CHEBI:13193"/>
        <dbReference type="ChEBI" id="CHEBI:15378"/>
        <dbReference type="ChEBI" id="CHEBI:17499"/>
        <dbReference type="ChEBI" id="CHEBI:29950"/>
        <dbReference type="ChEBI" id="CHEBI:30616"/>
        <dbReference type="ChEBI" id="CHEBI:33019"/>
        <dbReference type="ChEBI" id="CHEBI:61963"/>
        <dbReference type="ChEBI" id="CHEBI:65315"/>
        <dbReference type="ChEBI" id="CHEBI:87170"/>
        <dbReference type="ChEBI" id="CHEBI:456215"/>
        <dbReference type="EC" id="2.8.1.13"/>
    </reaction>
</comment>
<evidence type="ECO:0000313" key="17">
    <source>
        <dbReference type="EMBL" id="TFZ82748.1"/>
    </source>
</evidence>
<dbReference type="GO" id="GO:0103016">
    <property type="term" value="F:tRNA-uridine 2-sulfurtransferase activity"/>
    <property type="evidence" value="ECO:0007669"/>
    <property type="project" value="UniProtKB-EC"/>
</dbReference>
<dbReference type="Pfam" id="PF03054">
    <property type="entry name" value="tRNA_Me_trans"/>
    <property type="match status" value="1"/>
</dbReference>
<dbReference type="EMBL" id="SRIO01000007">
    <property type="protein sequence ID" value="TFZ82748.1"/>
    <property type="molecule type" value="Genomic_DNA"/>
</dbReference>
<dbReference type="InterPro" id="IPR046885">
    <property type="entry name" value="MnmA-like_C"/>
</dbReference>
<keyword evidence="7 14" id="KW-0808">Transferase</keyword>
<protein>
    <recommendedName>
        <fullName evidence="4 14">tRNA-specific 2-thiouridylase MnmA</fullName>
        <ecNumber evidence="3 14">2.8.1.13</ecNumber>
    </recommendedName>
</protein>
<dbReference type="Pfam" id="PF20259">
    <property type="entry name" value="tRNA_Me_trans_M"/>
    <property type="match status" value="1"/>
</dbReference>
<keyword evidence="18" id="KW-1185">Reference proteome</keyword>
<name>A0A4Z0FB92_9GAMM</name>
<dbReference type="FunFam" id="3.40.50.620:FF:000004">
    <property type="entry name" value="tRNA-specific 2-thiouridylase MnmA"/>
    <property type="match status" value="1"/>
</dbReference>
<evidence type="ECO:0000256" key="5">
    <source>
        <dbReference type="ARBA" id="ARBA00022490"/>
    </source>
</evidence>
<evidence type="ECO:0000256" key="6">
    <source>
        <dbReference type="ARBA" id="ARBA00022555"/>
    </source>
</evidence>
<feature type="site" description="Interaction with tRNA" evidence="14">
    <location>
        <position position="340"/>
    </location>
</feature>
<dbReference type="RefSeq" id="WP_135281735.1">
    <property type="nucleotide sequence ID" value="NZ_SRIO01000007.1"/>
</dbReference>
<keyword evidence="6 14" id="KW-0820">tRNA-binding</keyword>
<evidence type="ECO:0000256" key="13">
    <source>
        <dbReference type="ARBA" id="ARBA00051542"/>
    </source>
</evidence>
<comment type="caution">
    <text evidence="14">Lacks conserved residue(s) required for the propagation of feature annotation.</text>
</comment>
<dbReference type="CDD" id="cd01998">
    <property type="entry name" value="MnmA_TRMU-like"/>
    <property type="match status" value="1"/>
</dbReference>
<comment type="subcellular location">
    <subcellularLocation>
        <location evidence="1 14">Cytoplasm</location>
    </subcellularLocation>
</comment>
<dbReference type="InterPro" id="IPR046884">
    <property type="entry name" value="MnmA-like_central"/>
</dbReference>
<evidence type="ECO:0000256" key="2">
    <source>
        <dbReference type="ARBA" id="ARBA00006191"/>
    </source>
</evidence>
<feature type="region of interest" description="Interaction with tRNA" evidence="14">
    <location>
        <begin position="308"/>
        <end position="309"/>
    </location>
</feature>
<feature type="domain" description="tRNA-specific 2-thiouridylase MnmA-like C-terminal" evidence="15">
    <location>
        <begin position="282"/>
        <end position="356"/>
    </location>
</feature>
<evidence type="ECO:0000256" key="10">
    <source>
        <dbReference type="ARBA" id="ARBA00022840"/>
    </source>
</evidence>
<evidence type="ECO:0000256" key="3">
    <source>
        <dbReference type="ARBA" id="ARBA00011949"/>
    </source>
</evidence>
<dbReference type="Proteomes" id="UP000297890">
    <property type="component" value="Unassembled WGS sequence"/>
</dbReference>
<dbReference type="Gene3D" id="2.40.30.10">
    <property type="entry name" value="Translation factors"/>
    <property type="match status" value="1"/>
</dbReference>
<evidence type="ECO:0000256" key="14">
    <source>
        <dbReference type="HAMAP-Rule" id="MF_00144"/>
    </source>
</evidence>
<dbReference type="NCBIfam" id="NF001138">
    <property type="entry name" value="PRK00143.1"/>
    <property type="match status" value="1"/>
</dbReference>
<dbReference type="PANTHER" id="PTHR11933">
    <property type="entry name" value="TRNA 5-METHYLAMINOMETHYL-2-THIOURIDYLATE -METHYLTRANSFERASE"/>
    <property type="match status" value="1"/>
</dbReference>
<dbReference type="AlphaFoldDB" id="A0A4Z0FB92"/>
<dbReference type="Gene3D" id="3.40.50.620">
    <property type="entry name" value="HUPs"/>
    <property type="match status" value="1"/>
</dbReference>
<dbReference type="EC" id="2.8.1.13" evidence="3 14"/>
<evidence type="ECO:0000256" key="8">
    <source>
        <dbReference type="ARBA" id="ARBA00022694"/>
    </source>
</evidence>
<dbReference type="GO" id="GO:0000049">
    <property type="term" value="F:tRNA binding"/>
    <property type="evidence" value="ECO:0007669"/>
    <property type="project" value="UniProtKB-KW"/>
</dbReference>
<keyword evidence="5 14" id="KW-0963">Cytoplasm</keyword>
<dbReference type="InterPro" id="IPR014729">
    <property type="entry name" value="Rossmann-like_a/b/a_fold"/>
</dbReference>
<feature type="active site" description="Nucleophile" evidence="14">
    <location>
        <position position="100"/>
    </location>
</feature>
<feature type="region of interest" description="Interaction with target base in tRNA" evidence="14">
    <location>
        <begin position="95"/>
        <end position="97"/>
    </location>
</feature>
<evidence type="ECO:0000256" key="4">
    <source>
        <dbReference type="ARBA" id="ARBA00013805"/>
    </source>
</evidence>
<dbReference type="HAMAP" id="MF_00144">
    <property type="entry name" value="tRNA_thiouridyl_MnmA"/>
    <property type="match status" value="1"/>
</dbReference>
<accession>A0A4Z0FB92</accession>
<evidence type="ECO:0000259" key="15">
    <source>
        <dbReference type="Pfam" id="PF20258"/>
    </source>
</evidence>
<dbReference type="Pfam" id="PF20258">
    <property type="entry name" value="tRNA_Me_trans_C"/>
    <property type="match status" value="1"/>
</dbReference>
<comment type="function">
    <text evidence="14">Catalyzes the 2-thiolation of uridine at the wobble position (U34) of tRNA, leading to the formation of s(2)U34.</text>
</comment>
<dbReference type="GO" id="GO:0005737">
    <property type="term" value="C:cytoplasm"/>
    <property type="evidence" value="ECO:0007669"/>
    <property type="project" value="UniProtKB-SubCell"/>
</dbReference>
<organism evidence="17 18">
    <name type="scientific">Candidatus Macondimonas diazotrophica</name>
    <dbReference type="NCBI Taxonomy" id="2305248"/>
    <lineage>
        <taxon>Bacteria</taxon>
        <taxon>Pseudomonadati</taxon>
        <taxon>Pseudomonadota</taxon>
        <taxon>Gammaproteobacteria</taxon>
        <taxon>Chromatiales</taxon>
        <taxon>Ectothiorhodospiraceae</taxon>
        <taxon>Candidatus Macondimonas</taxon>
    </lineage>
</organism>
<dbReference type="FunFam" id="2.40.30.10:FF:000023">
    <property type="entry name" value="tRNA-specific 2-thiouridylase MnmA"/>
    <property type="match status" value="1"/>
</dbReference>
<dbReference type="InterPro" id="IPR023382">
    <property type="entry name" value="MnmA-like_central_sf"/>
</dbReference>
<proteinExistence type="inferred from homology"/>
<evidence type="ECO:0000256" key="9">
    <source>
        <dbReference type="ARBA" id="ARBA00022741"/>
    </source>
</evidence>
<feature type="binding site" evidence="14">
    <location>
        <begin position="11"/>
        <end position="18"/>
    </location>
    <ligand>
        <name>ATP</name>
        <dbReference type="ChEBI" id="CHEBI:30616"/>
    </ligand>
</feature>
<dbReference type="GO" id="GO:0002143">
    <property type="term" value="P:tRNA wobble position uridine thiolation"/>
    <property type="evidence" value="ECO:0007669"/>
    <property type="project" value="TreeGrafter"/>
</dbReference>